<dbReference type="EMBL" id="CP061280">
    <property type="protein sequence ID" value="QNS16146.1"/>
    <property type="molecule type" value="Genomic_DNA"/>
</dbReference>
<sequence>MSDIVNYWGFLTACILLNLTPGSDTIYILTRTIAEGKKSGFISSVGILAGILCHIIAVSLGLAGIVAHSPTLFNVLKYAGAAYLCYLGIKMWREPLVLEKINLDKLPLWNIFRQGLITNLLNPKVLLFFLALLPQFVSHNLENTFIPFMLLGLTFLSTSIIWVSILVLAAAPIGCFLRHNQTVGNWLNKICGSIFIGLAIKIGLEK</sequence>
<dbReference type="GO" id="GO:0015171">
    <property type="term" value="F:amino acid transmembrane transporter activity"/>
    <property type="evidence" value="ECO:0007669"/>
    <property type="project" value="TreeGrafter"/>
</dbReference>
<dbReference type="AlphaFoldDB" id="A0A7H1C591"/>
<evidence type="ECO:0000256" key="2">
    <source>
        <dbReference type="ARBA" id="ARBA00022475"/>
    </source>
</evidence>
<protein>
    <submittedName>
        <fullName evidence="7">LysE family translocator</fullName>
    </submittedName>
</protein>
<evidence type="ECO:0000256" key="5">
    <source>
        <dbReference type="ARBA" id="ARBA00023136"/>
    </source>
</evidence>
<dbReference type="KEGG" id="mbos:ICJ55_05315"/>
<evidence type="ECO:0000256" key="4">
    <source>
        <dbReference type="ARBA" id="ARBA00022989"/>
    </source>
</evidence>
<organism evidence="7 8">
    <name type="scientific">Mannheimia bovis</name>
    <dbReference type="NCBI Taxonomy" id="2770636"/>
    <lineage>
        <taxon>Bacteria</taxon>
        <taxon>Pseudomonadati</taxon>
        <taxon>Pseudomonadota</taxon>
        <taxon>Gammaproteobacteria</taxon>
        <taxon>Pasteurellales</taxon>
        <taxon>Pasteurellaceae</taxon>
        <taxon>Mannheimia</taxon>
    </lineage>
</organism>
<accession>A0A7H1C591</accession>
<feature type="transmembrane region" description="Helical" evidence="6">
    <location>
        <begin position="145"/>
        <end position="174"/>
    </location>
</feature>
<feature type="transmembrane region" description="Helical" evidence="6">
    <location>
        <begin position="110"/>
        <end position="133"/>
    </location>
</feature>
<keyword evidence="2" id="KW-1003">Cell membrane</keyword>
<keyword evidence="4 6" id="KW-1133">Transmembrane helix</keyword>
<evidence type="ECO:0000313" key="7">
    <source>
        <dbReference type="EMBL" id="QNS16146.1"/>
    </source>
</evidence>
<evidence type="ECO:0000313" key="8">
    <source>
        <dbReference type="Proteomes" id="UP000576260"/>
    </source>
</evidence>
<evidence type="ECO:0000256" key="3">
    <source>
        <dbReference type="ARBA" id="ARBA00022692"/>
    </source>
</evidence>
<gene>
    <name evidence="7" type="ORF">ICJ55_05315</name>
</gene>
<evidence type="ECO:0000256" key="6">
    <source>
        <dbReference type="SAM" id="Phobius"/>
    </source>
</evidence>
<reference evidence="7 8" key="1">
    <citation type="submission" date="2020-09" db="EMBL/GenBank/DDBJ databases">
        <title>Mannheimia bovis sp.nov., isolated from a cow.</title>
        <authorList>
            <person name="Li F."/>
        </authorList>
    </citation>
    <scope>NUCLEOTIDE SEQUENCE [LARGE SCALE GENOMIC DNA]</scope>
    <source>
        <strain evidence="7 8">ZY190616</strain>
    </source>
</reference>
<dbReference type="GO" id="GO:0005886">
    <property type="term" value="C:plasma membrane"/>
    <property type="evidence" value="ECO:0007669"/>
    <property type="project" value="UniProtKB-SubCell"/>
</dbReference>
<dbReference type="Pfam" id="PF01810">
    <property type="entry name" value="LysE"/>
    <property type="match status" value="1"/>
</dbReference>
<comment type="subcellular location">
    <subcellularLocation>
        <location evidence="1">Cell membrane</location>
        <topology evidence="1">Multi-pass membrane protein</topology>
    </subcellularLocation>
</comment>
<name>A0A7H1C591_9PAST</name>
<proteinExistence type="predicted"/>
<evidence type="ECO:0000256" key="1">
    <source>
        <dbReference type="ARBA" id="ARBA00004651"/>
    </source>
</evidence>
<dbReference type="PANTHER" id="PTHR30086:SF20">
    <property type="entry name" value="ARGININE EXPORTER PROTEIN ARGO-RELATED"/>
    <property type="match status" value="1"/>
</dbReference>
<dbReference type="Proteomes" id="UP000576260">
    <property type="component" value="Chromosome"/>
</dbReference>
<dbReference type="RefSeq" id="WP_188157632.1">
    <property type="nucleotide sequence ID" value="NZ_CP061280.1"/>
</dbReference>
<keyword evidence="5 6" id="KW-0472">Membrane</keyword>
<feature type="transmembrane region" description="Helical" evidence="6">
    <location>
        <begin position="41"/>
        <end position="66"/>
    </location>
</feature>
<dbReference type="PANTHER" id="PTHR30086">
    <property type="entry name" value="ARGININE EXPORTER PROTEIN ARGO"/>
    <property type="match status" value="1"/>
</dbReference>
<keyword evidence="3 6" id="KW-0812">Transmembrane</keyword>
<dbReference type="InterPro" id="IPR001123">
    <property type="entry name" value="LeuE-type"/>
</dbReference>
<feature type="transmembrane region" description="Helical" evidence="6">
    <location>
        <begin position="186"/>
        <end position="204"/>
    </location>
</feature>
<feature type="transmembrane region" description="Helical" evidence="6">
    <location>
        <begin position="6"/>
        <end position="29"/>
    </location>
</feature>
<keyword evidence="8" id="KW-1185">Reference proteome</keyword>
<dbReference type="PIRSF" id="PIRSF006324">
    <property type="entry name" value="LeuE"/>
    <property type="match status" value="1"/>
</dbReference>